<feature type="transmembrane region" description="Helical" evidence="1">
    <location>
        <begin position="78"/>
        <end position="111"/>
    </location>
</feature>
<name>G8LWJ4_ACECE</name>
<keyword evidence="1" id="KW-1133">Transmembrane helix</keyword>
<dbReference type="AlphaFoldDB" id="G8LWJ4"/>
<sequence length="198" mass="22414" precursor="true">MIHKITYIPRTSIFLILFAFGFQLFTFCFFLMTGIINMLVGALPFFDLNPLFFVINIIFMLTAGLVAENNFRSMKLFIIMLTCGILNAILIGIFNVYMCIVPIIGVLLYMRYRAGDIFSKAKYIHIIIVIYVFFLIVYGVYIGAVFVMEPIAGIIPGFCTAGILGFEGDIIDSNLKKRLSLILLIYVLAVALKRILIF</sequence>
<evidence type="ECO:0000313" key="3">
    <source>
        <dbReference type="Proteomes" id="UP000005435"/>
    </source>
</evidence>
<feature type="transmembrane region" description="Helical" evidence="1">
    <location>
        <begin position="123"/>
        <end position="147"/>
    </location>
</feature>
<keyword evidence="3" id="KW-1185">Reference proteome</keyword>
<dbReference type="Proteomes" id="UP000005435">
    <property type="component" value="Chromosome"/>
</dbReference>
<accession>G8LWJ4</accession>
<keyword evidence="1" id="KW-0472">Membrane</keyword>
<dbReference type="EMBL" id="CP003065">
    <property type="protein sequence ID" value="AEV67620.1"/>
    <property type="molecule type" value="Genomic_DNA"/>
</dbReference>
<keyword evidence="1" id="KW-0812">Transmembrane</keyword>
<feature type="transmembrane region" description="Helical" evidence="1">
    <location>
        <begin position="179"/>
        <end position="197"/>
    </location>
</feature>
<feature type="transmembrane region" description="Helical" evidence="1">
    <location>
        <begin position="48"/>
        <end position="66"/>
    </location>
</feature>
<dbReference type="KEGG" id="ccl:Clocl_0942"/>
<gene>
    <name evidence="2" type="ordered locus">Clocl_0942</name>
</gene>
<reference evidence="2 3" key="2">
    <citation type="journal article" date="2012" name="Stand. Genomic Sci.">
        <title>Complete Genome Sequence of Clostridium clariflavum DSM 19732.</title>
        <authorList>
            <person name="Izquierdo J.A."/>
            <person name="Goodwin L."/>
            <person name="Davenport K.W."/>
            <person name="Teshima H."/>
            <person name="Bruce D."/>
            <person name="Detter C."/>
            <person name="Tapia R."/>
            <person name="Han S."/>
            <person name="Land M."/>
            <person name="Hauser L."/>
            <person name="Jeffries C.D."/>
            <person name="Han J."/>
            <person name="Pitluck S."/>
            <person name="Nolan M."/>
            <person name="Chen A."/>
            <person name="Huntemann M."/>
            <person name="Mavromatis K."/>
            <person name="Mikhailova N."/>
            <person name="Liolios K."/>
            <person name="Woyke T."/>
            <person name="Lynd L.R."/>
        </authorList>
    </citation>
    <scope>NUCLEOTIDE SEQUENCE [LARGE SCALE GENOMIC DNA]</scope>
    <source>
        <strain evidence="3">DSM 19732 / NBRC 101661 / EBR45</strain>
    </source>
</reference>
<organism evidence="2 3">
    <name type="scientific">Acetivibrio clariflavus (strain DSM 19732 / NBRC 101661 / EBR45)</name>
    <name type="common">Clostridium clariflavum</name>
    <dbReference type="NCBI Taxonomy" id="720554"/>
    <lineage>
        <taxon>Bacteria</taxon>
        <taxon>Bacillati</taxon>
        <taxon>Bacillota</taxon>
        <taxon>Clostridia</taxon>
        <taxon>Eubacteriales</taxon>
        <taxon>Oscillospiraceae</taxon>
        <taxon>Acetivibrio</taxon>
    </lineage>
</organism>
<evidence type="ECO:0000313" key="2">
    <source>
        <dbReference type="EMBL" id="AEV67620.1"/>
    </source>
</evidence>
<proteinExistence type="predicted"/>
<protein>
    <submittedName>
        <fullName evidence="2">Uncharacterized protein</fullName>
    </submittedName>
</protein>
<reference evidence="3" key="1">
    <citation type="submission" date="2011-12" db="EMBL/GenBank/DDBJ databases">
        <title>Complete sequence of Clostridium clariflavum DSM 19732.</title>
        <authorList>
            <consortium name="US DOE Joint Genome Institute"/>
            <person name="Lucas S."/>
            <person name="Han J."/>
            <person name="Lapidus A."/>
            <person name="Cheng J.-F."/>
            <person name="Goodwin L."/>
            <person name="Pitluck S."/>
            <person name="Peters L."/>
            <person name="Teshima H."/>
            <person name="Detter J.C."/>
            <person name="Han C."/>
            <person name="Tapia R."/>
            <person name="Land M."/>
            <person name="Hauser L."/>
            <person name="Kyrpides N."/>
            <person name="Ivanova N."/>
            <person name="Pagani I."/>
            <person name="Kitzmiller T."/>
            <person name="Lynd L."/>
            <person name="Izquierdo J."/>
            <person name="Woyke T."/>
        </authorList>
    </citation>
    <scope>NUCLEOTIDE SEQUENCE [LARGE SCALE GENOMIC DNA]</scope>
    <source>
        <strain evidence="3">DSM 19732 / NBRC 101661 / EBR45</strain>
    </source>
</reference>
<evidence type="ECO:0000256" key="1">
    <source>
        <dbReference type="SAM" id="Phobius"/>
    </source>
</evidence>
<feature type="transmembrane region" description="Helical" evidence="1">
    <location>
        <begin position="12"/>
        <end position="36"/>
    </location>
</feature>
<dbReference type="HOGENOM" id="CLU_1376088_0_0_9"/>